<evidence type="ECO:0000259" key="2">
    <source>
        <dbReference type="Pfam" id="PF00881"/>
    </source>
</evidence>
<dbReference type="GO" id="GO:0016491">
    <property type="term" value="F:oxidoreductase activity"/>
    <property type="evidence" value="ECO:0007669"/>
    <property type="project" value="InterPro"/>
</dbReference>
<dbReference type="EMBL" id="CAICTM010000151">
    <property type="protein sequence ID" value="CAB9502984.1"/>
    <property type="molecule type" value="Genomic_DNA"/>
</dbReference>
<dbReference type="PANTHER" id="PTHR43543:SF1">
    <property type="entry name" value="MALONIC SEMIALDEHYDE REDUCTASE RUTE-RELATED"/>
    <property type="match status" value="1"/>
</dbReference>
<dbReference type="InterPro" id="IPR000415">
    <property type="entry name" value="Nitroreductase-like"/>
</dbReference>
<organism evidence="3 4">
    <name type="scientific">Seminavis robusta</name>
    <dbReference type="NCBI Taxonomy" id="568900"/>
    <lineage>
        <taxon>Eukaryota</taxon>
        <taxon>Sar</taxon>
        <taxon>Stramenopiles</taxon>
        <taxon>Ochrophyta</taxon>
        <taxon>Bacillariophyta</taxon>
        <taxon>Bacillariophyceae</taxon>
        <taxon>Bacillariophycidae</taxon>
        <taxon>Naviculales</taxon>
        <taxon>Naviculaceae</taxon>
        <taxon>Seminavis</taxon>
    </lineage>
</organism>
<proteinExistence type="predicted"/>
<feature type="domain" description="Nitroreductase" evidence="2">
    <location>
        <begin position="14"/>
        <end position="213"/>
    </location>
</feature>
<dbReference type="SUPFAM" id="SSF55469">
    <property type="entry name" value="FMN-dependent nitroreductase-like"/>
    <property type="match status" value="1"/>
</dbReference>
<dbReference type="Pfam" id="PF00881">
    <property type="entry name" value="Nitroreductase"/>
    <property type="match status" value="1"/>
</dbReference>
<gene>
    <name evidence="3" type="ORF">SEMRO_152_G069530.1</name>
</gene>
<reference evidence="3" key="1">
    <citation type="submission" date="2020-06" db="EMBL/GenBank/DDBJ databases">
        <authorList>
            <consortium name="Plant Systems Biology data submission"/>
        </authorList>
    </citation>
    <scope>NUCLEOTIDE SEQUENCE</scope>
    <source>
        <strain evidence="3">D6</strain>
    </source>
</reference>
<feature type="region of interest" description="Disordered" evidence="1">
    <location>
        <begin position="246"/>
        <end position="266"/>
    </location>
</feature>
<keyword evidence="4" id="KW-1185">Reference proteome</keyword>
<dbReference type="Gene3D" id="3.40.109.10">
    <property type="entry name" value="NADH Oxidase"/>
    <property type="match status" value="1"/>
</dbReference>
<dbReference type="PANTHER" id="PTHR43543">
    <property type="entry name" value="MALONIC SEMIALDEHYDE REDUCTASE RUTE-RELATED"/>
    <property type="match status" value="1"/>
</dbReference>
<dbReference type="Proteomes" id="UP001153069">
    <property type="component" value="Unassembled WGS sequence"/>
</dbReference>
<accession>A0A9N8DNF6</accession>
<dbReference type="AlphaFoldDB" id="A0A9N8DNF6"/>
<evidence type="ECO:0000313" key="4">
    <source>
        <dbReference type="Proteomes" id="UP001153069"/>
    </source>
</evidence>
<feature type="compositionally biased region" description="Acidic residues" evidence="1">
    <location>
        <begin position="247"/>
        <end position="260"/>
    </location>
</feature>
<name>A0A9N8DNF6_9STRA</name>
<evidence type="ECO:0000256" key="1">
    <source>
        <dbReference type="SAM" id="MobiDB-lite"/>
    </source>
</evidence>
<dbReference type="OrthoDB" id="41362at2759"/>
<comment type="caution">
    <text evidence="3">The sequence shown here is derived from an EMBL/GenBank/DDBJ whole genome shotgun (WGS) entry which is preliminary data.</text>
</comment>
<dbReference type="InterPro" id="IPR029479">
    <property type="entry name" value="Nitroreductase"/>
</dbReference>
<dbReference type="InterPro" id="IPR050461">
    <property type="entry name" value="Nitroreductase_HadB/RutE"/>
</dbReference>
<protein>
    <submittedName>
        <fullName evidence="3">Nitroreductase family</fullName>
    </submittedName>
</protein>
<sequence>MSTAASVFRSIAHARKTAKRFQTGRVIPRDVLQDVLESTLRAPSGFNLQPTQIIMVHSSSLKKQLSDQAMLGLGNQYRTMDSSTLAVFLSDLEAGKRIERIHELEHASKMRHPNYLGQMPLASSFLLGQGHAATLVKNMATDFLSEWQPMPLVEPVHAWAYKNTALALQSYVLAATSHGLGTAIMEGFDARKLKEILRVPDRYAACACVATGYEYQEDDSNNEESKPSPRLELEEVVFGDTFGQAWEFDDPSQEEEEVEDSTAKTA</sequence>
<evidence type="ECO:0000313" key="3">
    <source>
        <dbReference type="EMBL" id="CAB9502984.1"/>
    </source>
</evidence>